<sequence length="117" mass="12691">MIGMTVQALRAGGGVDRCLTLLGEELTAYIAGAASVSEFQRWRADRRHRREIDERLRGAADVAETFARANRLGAAAGWLREVGAAGVAGRSPARLLREATGEAVKRVVDAAERFTRR</sequence>
<protein>
    <recommendedName>
        <fullName evidence="3">Antitoxin Xre/MbcA/ParS-like toxin-binding domain-containing protein</fullName>
    </recommendedName>
</protein>
<evidence type="ECO:0000313" key="2">
    <source>
        <dbReference type="Proteomes" id="UP000642070"/>
    </source>
</evidence>
<dbReference type="AlphaFoldDB" id="A0A917TG33"/>
<dbReference type="EMBL" id="BMPI01000009">
    <property type="protein sequence ID" value="GGM22117.1"/>
    <property type="molecule type" value="Genomic_DNA"/>
</dbReference>
<name>A0A917TG33_9ACTN</name>
<reference evidence="1" key="2">
    <citation type="submission" date="2020-09" db="EMBL/GenBank/DDBJ databases">
        <authorList>
            <person name="Sun Q."/>
            <person name="Ohkuma M."/>
        </authorList>
    </citation>
    <scope>NUCLEOTIDE SEQUENCE</scope>
    <source>
        <strain evidence="1">JCM 19831</strain>
    </source>
</reference>
<proteinExistence type="predicted"/>
<accession>A0A917TG33</accession>
<evidence type="ECO:0000313" key="1">
    <source>
        <dbReference type="EMBL" id="GGM22117.1"/>
    </source>
</evidence>
<reference evidence="1" key="1">
    <citation type="journal article" date="2014" name="Int. J. Syst. Evol. Microbiol.">
        <title>Complete genome sequence of Corynebacterium casei LMG S-19264T (=DSM 44701T), isolated from a smear-ripened cheese.</title>
        <authorList>
            <consortium name="US DOE Joint Genome Institute (JGI-PGF)"/>
            <person name="Walter F."/>
            <person name="Albersmeier A."/>
            <person name="Kalinowski J."/>
            <person name="Ruckert C."/>
        </authorList>
    </citation>
    <scope>NUCLEOTIDE SEQUENCE</scope>
    <source>
        <strain evidence="1">JCM 19831</strain>
    </source>
</reference>
<organism evidence="1 2">
    <name type="scientific">Dactylosporangium sucinum</name>
    <dbReference type="NCBI Taxonomy" id="1424081"/>
    <lineage>
        <taxon>Bacteria</taxon>
        <taxon>Bacillati</taxon>
        <taxon>Actinomycetota</taxon>
        <taxon>Actinomycetes</taxon>
        <taxon>Micromonosporales</taxon>
        <taxon>Micromonosporaceae</taxon>
        <taxon>Dactylosporangium</taxon>
    </lineage>
</organism>
<comment type="caution">
    <text evidence="1">The sequence shown here is derived from an EMBL/GenBank/DDBJ whole genome shotgun (WGS) entry which is preliminary data.</text>
</comment>
<evidence type="ECO:0008006" key="3">
    <source>
        <dbReference type="Google" id="ProtNLM"/>
    </source>
</evidence>
<keyword evidence="2" id="KW-1185">Reference proteome</keyword>
<dbReference type="Proteomes" id="UP000642070">
    <property type="component" value="Unassembled WGS sequence"/>
</dbReference>
<gene>
    <name evidence="1" type="ORF">GCM10007977_024100</name>
</gene>